<dbReference type="AlphaFoldDB" id="A0A923MFJ2"/>
<keyword evidence="10" id="KW-0472">Membrane</keyword>
<gene>
    <name evidence="14" type="ORF">H8R02_28925</name>
</gene>
<dbReference type="SMART" id="SM00387">
    <property type="entry name" value="HATPase_c"/>
    <property type="match status" value="1"/>
</dbReference>
<sequence>MSSGYSIRARLFFGAALVLVAFIAAAGAAVQRAHTDSVRAVHFGRLQATVYLLLAKAELDDQGSLVMPAEFSEPRLSLPASGLYARIRNIRRNEDWRSGSSVGVDPPFPQDAPPARGEWRNEEVQARGRNYLSVSYSVNWAAGSTPAPLALTVMEDSAEFDREIATFAHTLWAWLGSASVLLLLAQTLLLQWGLAPLRRISGEVARIESGEQSKVEGRYPNEISGLTDNLNTLIAQERVRQARYREALSFLAHSLKTPLAVLRNALGEPQRLPDEVRQQVARMDDIVQHQLARAAAGGTSKFAPPIAIAPVLHRLRDALTKVHAQRGVEFTVDAAPDLAFRIDEGDLMEIAGNLMDNAGKWAHGRVEVRAWREGARLHLSVDDDGPGFSDTQSVLRIHVRGDERVPGHGVGLASVNEIVASHDGELRLGTSPGLRGARVEVVLPA</sequence>
<dbReference type="Pfam" id="PF02518">
    <property type="entry name" value="HATPase_c"/>
    <property type="match status" value="1"/>
</dbReference>
<dbReference type="SUPFAM" id="SSF47384">
    <property type="entry name" value="Homodimeric domain of signal transducing histidine kinase"/>
    <property type="match status" value="1"/>
</dbReference>
<dbReference type="RefSeq" id="WP_187085325.1">
    <property type="nucleotide sequence ID" value="NZ_JACORU010000018.1"/>
</dbReference>
<name>A0A923MFJ2_9BURK</name>
<dbReference type="PANTHER" id="PTHR45436">
    <property type="entry name" value="SENSOR HISTIDINE KINASE YKOH"/>
    <property type="match status" value="1"/>
</dbReference>
<keyword evidence="4" id="KW-0597">Phosphoprotein</keyword>
<accession>A0A923MFJ2</accession>
<dbReference type="PANTHER" id="PTHR45436:SF4">
    <property type="entry name" value="SENSOR PROTEIN PHOQ"/>
    <property type="match status" value="1"/>
</dbReference>
<evidence type="ECO:0000256" key="11">
    <source>
        <dbReference type="SAM" id="MobiDB-lite"/>
    </source>
</evidence>
<dbReference type="InterPro" id="IPR050428">
    <property type="entry name" value="TCS_sensor_his_kinase"/>
</dbReference>
<dbReference type="CDD" id="cd00082">
    <property type="entry name" value="HisKA"/>
    <property type="match status" value="1"/>
</dbReference>
<evidence type="ECO:0000256" key="8">
    <source>
        <dbReference type="ARBA" id="ARBA00022989"/>
    </source>
</evidence>
<keyword evidence="6" id="KW-0812">Transmembrane</keyword>
<evidence type="ECO:0000256" key="4">
    <source>
        <dbReference type="ARBA" id="ARBA00022553"/>
    </source>
</evidence>
<keyword evidence="7 14" id="KW-0418">Kinase</keyword>
<dbReference type="Proteomes" id="UP000596827">
    <property type="component" value="Unassembled WGS sequence"/>
</dbReference>
<evidence type="ECO:0000313" key="15">
    <source>
        <dbReference type="Proteomes" id="UP000596827"/>
    </source>
</evidence>
<dbReference type="Gene3D" id="3.30.565.10">
    <property type="entry name" value="Histidine kinase-like ATPase, C-terminal domain"/>
    <property type="match status" value="1"/>
</dbReference>
<evidence type="ECO:0000259" key="12">
    <source>
        <dbReference type="PROSITE" id="PS50109"/>
    </source>
</evidence>
<dbReference type="InterPro" id="IPR036890">
    <property type="entry name" value="HATPase_C_sf"/>
</dbReference>
<evidence type="ECO:0000256" key="2">
    <source>
        <dbReference type="ARBA" id="ARBA00004370"/>
    </source>
</evidence>
<keyword evidence="5" id="KW-0808">Transferase</keyword>
<dbReference type="SUPFAM" id="SSF55874">
    <property type="entry name" value="ATPase domain of HSP90 chaperone/DNA topoisomerase II/histidine kinase"/>
    <property type="match status" value="1"/>
</dbReference>
<comment type="caution">
    <text evidence="14">The sequence shown here is derived from an EMBL/GenBank/DDBJ whole genome shotgun (WGS) entry which is preliminary data.</text>
</comment>
<comment type="subcellular location">
    <subcellularLocation>
        <location evidence="2">Membrane</location>
    </subcellularLocation>
</comment>
<feature type="domain" description="HAMP" evidence="13">
    <location>
        <begin position="191"/>
        <end position="242"/>
    </location>
</feature>
<dbReference type="InterPro" id="IPR005467">
    <property type="entry name" value="His_kinase_dom"/>
</dbReference>
<comment type="catalytic activity">
    <reaction evidence="1">
        <text>ATP + protein L-histidine = ADP + protein N-phospho-L-histidine.</text>
        <dbReference type="EC" id="2.7.13.3"/>
    </reaction>
</comment>
<evidence type="ECO:0000256" key="1">
    <source>
        <dbReference type="ARBA" id="ARBA00000085"/>
    </source>
</evidence>
<dbReference type="InterPro" id="IPR003661">
    <property type="entry name" value="HisK_dim/P_dom"/>
</dbReference>
<dbReference type="PROSITE" id="PS50109">
    <property type="entry name" value="HIS_KIN"/>
    <property type="match status" value="1"/>
</dbReference>
<dbReference type="GO" id="GO:0000155">
    <property type="term" value="F:phosphorelay sensor kinase activity"/>
    <property type="evidence" value="ECO:0007669"/>
    <property type="project" value="InterPro"/>
</dbReference>
<reference evidence="14" key="1">
    <citation type="submission" date="2020-08" db="EMBL/GenBank/DDBJ databases">
        <title>Ramlibacter sp. GTP1 16S ribosomal RNA gene genome sequencing and assembly.</title>
        <authorList>
            <person name="Kang M."/>
        </authorList>
    </citation>
    <scope>NUCLEOTIDE SEQUENCE</scope>
    <source>
        <strain evidence="14">GTP1</strain>
    </source>
</reference>
<dbReference type="InterPro" id="IPR003660">
    <property type="entry name" value="HAMP_dom"/>
</dbReference>
<keyword evidence="8" id="KW-1133">Transmembrane helix</keyword>
<feature type="domain" description="Histidine kinase" evidence="12">
    <location>
        <begin position="250"/>
        <end position="445"/>
    </location>
</feature>
<dbReference type="EMBL" id="JACORU010000018">
    <property type="protein sequence ID" value="MBC5768519.1"/>
    <property type="molecule type" value="Genomic_DNA"/>
</dbReference>
<evidence type="ECO:0000259" key="13">
    <source>
        <dbReference type="PROSITE" id="PS50885"/>
    </source>
</evidence>
<keyword evidence="9" id="KW-0902">Two-component regulatory system</keyword>
<dbReference type="PROSITE" id="PS50885">
    <property type="entry name" value="HAMP"/>
    <property type="match status" value="1"/>
</dbReference>
<proteinExistence type="predicted"/>
<evidence type="ECO:0000256" key="7">
    <source>
        <dbReference type="ARBA" id="ARBA00022777"/>
    </source>
</evidence>
<dbReference type="InterPro" id="IPR036097">
    <property type="entry name" value="HisK_dim/P_sf"/>
</dbReference>
<protein>
    <recommendedName>
        <fullName evidence="3">histidine kinase</fullName>
        <ecNumber evidence="3">2.7.13.3</ecNumber>
    </recommendedName>
</protein>
<evidence type="ECO:0000256" key="9">
    <source>
        <dbReference type="ARBA" id="ARBA00023012"/>
    </source>
</evidence>
<dbReference type="Gene3D" id="1.10.287.130">
    <property type="match status" value="1"/>
</dbReference>
<dbReference type="GO" id="GO:0005886">
    <property type="term" value="C:plasma membrane"/>
    <property type="evidence" value="ECO:0007669"/>
    <property type="project" value="TreeGrafter"/>
</dbReference>
<dbReference type="InterPro" id="IPR003594">
    <property type="entry name" value="HATPase_dom"/>
</dbReference>
<evidence type="ECO:0000256" key="6">
    <source>
        <dbReference type="ARBA" id="ARBA00022692"/>
    </source>
</evidence>
<dbReference type="GO" id="GO:0005524">
    <property type="term" value="F:ATP binding"/>
    <property type="evidence" value="ECO:0007669"/>
    <property type="project" value="UniProtKB-KW"/>
</dbReference>
<evidence type="ECO:0000256" key="5">
    <source>
        <dbReference type="ARBA" id="ARBA00022679"/>
    </source>
</evidence>
<evidence type="ECO:0000313" key="14">
    <source>
        <dbReference type="EMBL" id="MBC5768519.1"/>
    </source>
</evidence>
<keyword evidence="15" id="KW-1185">Reference proteome</keyword>
<organism evidence="14 15">
    <name type="scientific">Ramlibacter albus</name>
    <dbReference type="NCBI Taxonomy" id="2079448"/>
    <lineage>
        <taxon>Bacteria</taxon>
        <taxon>Pseudomonadati</taxon>
        <taxon>Pseudomonadota</taxon>
        <taxon>Betaproteobacteria</taxon>
        <taxon>Burkholderiales</taxon>
        <taxon>Comamonadaceae</taxon>
        <taxon>Ramlibacter</taxon>
    </lineage>
</organism>
<dbReference type="PRINTS" id="PR00344">
    <property type="entry name" value="BCTRLSENSOR"/>
</dbReference>
<feature type="region of interest" description="Disordered" evidence="11">
    <location>
        <begin position="97"/>
        <end position="118"/>
    </location>
</feature>
<dbReference type="InterPro" id="IPR004358">
    <property type="entry name" value="Sig_transdc_His_kin-like_C"/>
</dbReference>
<evidence type="ECO:0000256" key="10">
    <source>
        <dbReference type="ARBA" id="ARBA00023136"/>
    </source>
</evidence>
<evidence type="ECO:0000256" key="3">
    <source>
        <dbReference type="ARBA" id="ARBA00012438"/>
    </source>
</evidence>
<dbReference type="EC" id="2.7.13.3" evidence="3"/>